<dbReference type="InterPro" id="IPR006977">
    <property type="entry name" value="Yip1_dom"/>
</dbReference>
<reference evidence="7 8" key="1">
    <citation type="submission" date="2020-09" db="EMBL/GenBank/DDBJ databases">
        <title>Sphingomonas sp., a new species isolated from pork steak.</title>
        <authorList>
            <person name="Heidler von Heilborn D."/>
        </authorList>
    </citation>
    <scope>NUCLEOTIDE SEQUENCE [LARGE SCALE GENOMIC DNA]</scope>
    <source>
        <strain evidence="8">S8-3T</strain>
    </source>
</reference>
<dbReference type="EMBL" id="CP061038">
    <property type="protein sequence ID" value="QNQ09964.1"/>
    <property type="molecule type" value="Genomic_DNA"/>
</dbReference>
<keyword evidence="2 5" id="KW-0812">Transmembrane</keyword>
<protein>
    <submittedName>
        <fullName evidence="7">YIP1 family protein</fullName>
    </submittedName>
</protein>
<evidence type="ECO:0000256" key="2">
    <source>
        <dbReference type="ARBA" id="ARBA00022692"/>
    </source>
</evidence>
<feature type="domain" description="Yip1" evidence="6">
    <location>
        <begin position="19"/>
        <end position="186"/>
    </location>
</feature>
<evidence type="ECO:0000256" key="4">
    <source>
        <dbReference type="ARBA" id="ARBA00023136"/>
    </source>
</evidence>
<feature type="transmembrane region" description="Helical" evidence="5">
    <location>
        <begin position="171"/>
        <end position="195"/>
    </location>
</feature>
<dbReference type="KEGG" id="spap:H3Z74_01530"/>
<keyword evidence="3 5" id="KW-1133">Transmembrane helix</keyword>
<organism evidence="7 8">
    <name type="scientific">Sphingomonas alpina</name>
    <dbReference type="NCBI Taxonomy" id="653931"/>
    <lineage>
        <taxon>Bacteria</taxon>
        <taxon>Pseudomonadati</taxon>
        <taxon>Pseudomonadota</taxon>
        <taxon>Alphaproteobacteria</taxon>
        <taxon>Sphingomonadales</taxon>
        <taxon>Sphingomonadaceae</taxon>
        <taxon>Sphingomonas</taxon>
    </lineage>
</organism>
<gene>
    <name evidence="7" type="ORF">H3Z74_01530</name>
</gene>
<evidence type="ECO:0000256" key="3">
    <source>
        <dbReference type="ARBA" id="ARBA00022989"/>
    </source>
</evidence>
<evidence type="ECO:0000259" key="6">
    <source>
        <dbReference type="Pfam" id="PF04893"/>
    </source>
</evidence>
<name>A0A7H0LJW1_9SPHN</name>
<proteinExistence type="predicted"/>
<dbReference type="RefSeq" id="WP_187762272.1">
    <property type="nucleotide sequence ID" value="NZ_CP061038.1"/>
</dbReference>
<feature type="transmembrane region" description="Helical" evidence="5">
    <location>
        <begin position="81"/>
        <end position="102"/>
    </location>
</feature>
<evidence type="ECO:0000256" key="1">
    <source>
        <dbReference type="ARBA" id="ARBA00004141"/>
    </source>
</evidence>
<evidence type="ECO:0000313" key="7">
    <source>
        <dbReference type="EMBL" id="QNQ09964.1"/>
    </source>
</evidence>
<keyword evidence="4 5" id="KW-0472">Membrane</keyword>
<dbReference type="AlphaFoldDB" id="A0A7H0LJW1"/>
<evidence type="ECO:0000256" key="5">
    <source>
        <dbReference type="SAM" id="Phobius"/>
    </source>
</evidence>
<sequence length="396" mass="40304">MATQLPDNEPAGMVNRIKRLLLTPAAEWDRIDSEPMTVKGIFTGWVVPLAAIGPVAGLIGSLVFGYGAFGITYRPSITSALTTAVIGYALALAGTYVLALIIDALAPSFGATKNPVSALKVAAFSATAGWLAGIFQIVPALTFLGLLGLYSLYLLWIGLPKLMKAPADKAVPYVIVTMVVTVVVYLIIGGVAAAISSQVARPLISASAGTTSGTMEVPGVGKLDLGKLEEASKKMEAAGARMQADAASGKTNAVPAATLQALLPASVAGFTRGDTESTSGGAAGIGGSRAEGKYSAGDQQFTLSVADMAALGSLATLGGALNVQSSKQTSTGYEKTEMVGGAMVTEKWDTTDKRGKYETMAGSRFLVTAEGNVTDIATLKAAVAAIDTSKLAASAN</sequence>
<keyword evidence="8" id="KW-1185">Reference proteome</keyword>
<evidence type="ECO:0000313" key="8">
    <source>
        <dbReference type="Proteomes" id="UP000516148"/>
    </source>
</evidence>
<dbReference type="Proteomes" id="UP000516148">
    <property type="component" value="Chromosome"/>
</dbReference>
<accession>A0A7H0LJW1</accession>
<comment type="subcellular location">
    <subcellularLocation>
        <location evidence="1">Membrane</location>
        <topology evidence="1">Multi-pass membrane protein</topology>
    </subcellularLocation>
</comment>
<feature type="transmembrane region" description="Helical" evidence="5">
    <location>
        <begin position="45"/>
        <end position="69"/>
    </location>
</feature>
<dbReference type="GO" id="GO:0016020">
    <property type="term" value="C:membrane"/>
    <property type="evidence" value="ECO:0007669"/>
    <property type="project" value="UniProtKB-SubCell"/>
</dbReference>
<dbReference type="Pfam" id="PF04893">
    <property type="entry name" value="Yip1"/>
    <property type="match status" value="1"/>
</dbReference>
<feature type="transmembrane region" description="Helical" evidence="5">
    <location>
        <begin position="134"/>
        <end position="159"/>
    </location>
</feature>